<proteinExistence type="predicted"/>
<feature type="compositionally biased region" description="Pro residues" evidence="1">
    <location>
        <begin position="257"/>
        <end position="267"/>
    </location>
</feature>
<feature type="transmembrane region" description="Helical" evidence="2">
    <location>
        <begin position="469"/>
        <end position="490"/>
    </location>
</feature>
<feature type="transmembrane region" description="Helical" evidence="2">
    <location>
        <begin position="428"/>
        <end position="457"/>
    </location>
</feature>
<comment type="caution">
    <text evidence="3">The sequence shown here is derived from an EMBL/GenBank/DDBJ whole genome shotgun (WGS) entry which is preliminary data.</text>
</comment>
<feature type="compositionally biased region" description="Basic and acidic residues" evidence="1">
    <location>
        <begin position="199"/>
        <end position="208"/>
    </location>
</feature>
<feature type="compositionally biased region" description="Basic and acidic residues" evidence="1">
    <location>
        <begin position="353"/>
        <end position="367"/>
    </location>
</feature>
<feature type="compositionally biased region" description="Low complexity" evidence="1">
    <location>
        <begin position="268"/>
        <end position="277"/>
    </location>
</feature>
<reference evidence="3 4" key="1">
    <citation type="submission" date="2020-08" db="EMBL/GenBank/DDBJ databases">
        <title>Sequencing the genomes of 1000 actinobacteria strains.</title>
        <authorList>
            <person name="Klenk H.-P."/>
        </authorList>
    </citation>
    <scope>NUCLEOTIDE SEQUENCE [LARGE SCALE GENOMIC DNA]</scope>
    <source>
        <strain evidence="3 4">DSM 46887</strain>
    </source>
</reference>
<keyword evidence="4" id="KW-1185">Reference proteome</keyword>
<organism evidence="3 4">
    <name type="scientific">Streptosporangium becharense</name>
    <dbReference type="NCBI Taxonomy" id="1816182"/>
    <lineage>
        <taxon>Bacteria</taxon>
        <taxon>Bacillati</taxon>
        <taxon>Actinomycetota</taxon>
        <taxon>Actinomycetes</taxon>
        <taxon>Streptosporangiales</taxon>
        <taxon>Streptosporangiaceae</taxon>
        <taxon>Streptosporangium</taxon>
    </lineage>
</organism>
<feature type="compositionally biased region" description="Basic and acidic residues" evidence="1">
    <location>
        <begin position="8"/>
        <end position="22"/>
    </location>
</feature>
<keyword evidence="3" id="KW-0401">Integrin</keyword>
<evidence type="ECO:0000256" key="2">
    <source>
        <dbReference type="SAM" id="Phobius"/>
    </source>
</evidence>
<feature type="compositionally biased region" description="Low complexity" evidence="1">
    <location>
        <begin position="87"/>
        <end position="97"/>
    </location>
</feature>
<dbReference type="AlphaFoldDB" id="A0A7W9MHP1"/>
<accession>A0A7W9MHP1</accession>
<dbReference type="RefSeq" id="WP_184542877.1">
    <property type="nucleotide sequence ID" value="NZ_JACHMP010000001.1"/>
</dbReference>
<evidence type="ECO:0000313" key="4">
    <source>
        <dbReference type="Proteomes" id="UP000540685"/>
    </source>
</evidence>
<feature type="compositionally biased region" description="Basic and acidic residues" evidence="1">
    <location>
        <begin position="147"/>
        <end position="158"/>
    </location>
</feature>
<feature type="compositionally biased region" description="Low complexity" evidence="1">
    <location>
        <begin position="396"/>
        <end position="405"/>
    </location>
</feature>
<feature type="compositionally biased region" description="Low complexity" evidence="1">
    <location>
        <begin position="42"/>
        <end position="53"/>
    </location>
</feature>
<keyword evidence="2" id="KW-1133">Transmembrane helix</keyword>
<evidence type="ECO:0000313" key="3">
    <source>
        <dbReference type="EMBL" id="MBB5820781.1"/>
    </source>
</evidence>
<feature type="compositionally biased region" description="Basic and acidic residues" evidence="1">
    <location>
        <begin position="239"/>
        <end position="256"/>
    </location>
</feature>
<dbReference type="Proteomes" id="UP000540685">
    <property type="component" value="Unassembled WGS sequence"/>
</dbReference>
<gene>
    <name evidence="3" type="ORF">F4562_003843</name>
</gene>
<feature type="region of interest" description="Disordered" evidence="1">
    <location>
        <begin position="1"/>
        <end position="405"/>
    </location>
</feature>
<keyword evidence="2" id="KW-0472">Membrane</keyword>
<keyword evidence="2" id="KW-0812">Transmembrane</keyword>
<evidence type="ECO:0000256" key="1">
    <source>
        <dbReference type="SAM" id="MobiDB-lite"/>
    </source>
</evidence>
<protein>
    <submittedName>
        <fullName evidence="3">Integrin beta 8</fullName>
    </submittedName>
</protein>
<sequence>MDPNQPGRRREPQGGRPEREGSGSEEPPSASEEPTAQDEQAASRPGAAPPRSGEPSAHAVSPPPGPDTGPQSSGASAQEWMERSGPAEEPSGPPGASRWEPPGAGGTPAWEPSEPTVTPAWEPVERTGTPAWEPSGRGPTPGWESSADERVWPQEPADRPSATTPAGPGEPGEPTPWSPEPDEPDLPERPSSPVPEEPSLPRHPDQPRAPEVPGPQQVDPNATMTYGSPGYPRPDAAAAEDRADAAAEDREEERPAHPVPGATPPAYPGWESAAEPAGGPGPSGIPASARPSRYDPPTVPEGVPDHGDRDADQDEHDTTQPGHLPGQGGTWQQGPPPAGRSYPSHEGTPPRAGEAHPEQSRPGEPHAGEPYSAQPRTGGESYADRPPAGGPYAGQPMPGTPVYPGGTPYPAYPGGPAKQGGGLGTAALVLGIAGILLLVVCGIGVLPALVGLIIGIVAVAKGSNKGRAWVGIVLSVLTLVLAAVFVAWVYNRAGDCLNLPPQLQQRCIEDRFGVQIETGS</sequence>
<feature type="compositionally biased region" description="Low complexity" evidence="1">
    <location>
        <begin position="24"/>
        <end position="34"/>
    </location>
</feature>
<dbReference type="GO" id="GO:0007229">
    <property type="term" value="P:integrin-mediated signaling pathway"/>
    <property type="evidence" value="ECO:0007669"/>
    <property type="project" value="UniProtKB-KW"/>
</dbReference>
<name>A0A7W9MHP1_9ACTN</name>
<dbReference type="EMBL" id="JACHMP010000001">
    <property type="protein sequence ID" value="MBB5820781.1"/>
    <property type="molecule type" value="Genomic_DNA"/>
</dbReference>